<protein>
    <recommendedName>
        <fullName evidence="8">Dermatopontin</fullName>
    </recommendedName>
</protein>
<proteinExistence type="inferred from homology"/>
<sequence>MLSSARVCLLVFVMGWTKVDCGFVNDYDKDARLECLTNSILSYIGSIHENKYEDRIWEFACRPAPDTISGCYWTNYLNQFDKPLDYKCRGNEVLNGMMSYHDNRCEDRRFMVQCGRVANRSTRNCYQTFYVNDLDGVMTFSVPTGQVIKGVYSYHENKKEDRRWRFYLCDLA</sequence>
<organism evidence="6 7">
    <name type="scientific">Candidula unifasciata</name>
    <dbReference type="NCBI Taxonomy" id="100452"/>
    <lineage>
        <taxon>Eukaryota</taxon>
        <taxon>Metazoa</taxon>
        <taxon>Spiralia</taxon>
        <taxon>Lophotrochozoa</taxon>
        <taxon>Mollusca</taxon>
        <taxon>Gastropoda</taxon>
        <taxon>Heterobranchia</taxon>
        <taxon>Euthyneura</taxon>
        <taxon>Panpulmonata</taxon>
        <taxon>Eupulmonata</taxon>
        <taxon>Stylommatophora</taxon>
        <taxon>Helicina</taxon>
        <taxon>Helicoidea</taxon>
        <taxon>Geomitridae</taxon>
        <taxon>Candidula</taxon>
    </lineage>
</organism>
<evidence type="ECO:0000256" key="3">
    <source>
        <dbReference type="ARBA" id="ARBA00022525"/>
    </source>
</evidence>
<dbReference type="GO" id="GO:0005615">
    <property type="term" value="C:extracellular space"/>
    <property type="evidence" value="ECO:0007669"/>
    <property type="project" value="TreeGrafter"/>
</dbReference>
<comment type="similarity">
    <text evidence="2">Belongs to the dermatopontin family.</text>
</comment>
<evidence type="ECO:0000256" key="4">
    <source>
        <dbReference type="ARBA" id="ARBA00023157"/>
    </source>
</evidence>
<comment type="subcellular location">
    <subcellularLocation>
        <location evidence="1">Secreted</location>
    </subcellularLocation>
</comment>
<dbReference type="Proteomes" id="UP000678393">
    <property type="component" value="Unassembled WGS sequence"/>
</dbReference>
<evidence type="ECO:0000313" key="7">
    <source>
        <dbReference type="Proteomes" id="UP000678393"/>
    </source>
</evidence>
<dbReference type="GO" id="GO:0030199">
    <property type="term" value="P:collagen fibril organization"/>
    <property type="evidence" value="ECO:0007669"/>
    <property type="project" value="TreeGrafter"/>
</dbReference>
<dbReference type="Pfam" id="PF14704">
    <property type="entry name" value="DERM"/>
    <property type="match status" value="1"/>
</dbReference>
<dbReference type="EMBL" id="CAJHNH020000134">
    <property type="protein sequence ID" value="CAG5115564.1"/>
    <property type="molecule type" value="Genomic_DNA"/>
</dbReference>
<feature type="signal peptide" evidence="5">
    <location>
        <begin position="1"/>
        <end position="21"/>
    </location>
</feature>
<keyword evidence="5" id="KW-0732">Signal</keyword>
<comment type="caution">
    <text evidence="6">The sequence shown here is derived from an EMBL/GenBank/DDBJ whole genome shotgun (WGS) entry which is preliminary data.</text>
</comment>
<evidence type="ECO:0000256" key="1">
    <source>
        <dbReference type="ARBA" id="ARBA00004613"/>
    </source>
</evidence>
<dbReference type="AlphaFoldDB" id="A0A8S3YG94"/>
<keyword evidence="7" id="KW-1185">Reference proteome</keyword>
<dbReference type="GO" id="GO:0031012">
    <property type="term" value="C:extracellular matrix"/>
    <property type="evidence" value="ECO:0007669"/>
    <property type="project" value="TreeGrafter"/>
</dbReference>
<dbReference type="InterPro" id="IPR026645">
    <property type="entry name" value="Dermatopontin"/>
</dbReference>
<keyword evidence="4" id="KW-1015">Disulfide bond</keyword>
<accession>A0A8S3YG94</accession>
<evidence type="ECO:0000256" key="2">
    <source>
        <dbReference type="ARBA" id="ARBA00008712"/>
    </source>
</evidence>
<name>A0A8S3YG94_9EUPU</name>
<dbReference type="OrthoDB" id="5975249at2759"/>
<evidence type="ECO:0008006" key="8">
    <source>
        <dbReference type="Google" id="ProtNLM"/>
    </source>
</evidence>
<evidence type="ECO:0000256" key="5">
    <source>
        <dbReference type="SAM" id="SignalP"/>
    </source>
</evidence>
<gene>
    <name evidence="6" type="ORF">CUNI_LOCUS1122</name>
</gene>
<evidence type="ECO:0000313" key="6">
    <source>
        <dbReference type="EMBL" id="CAG5115564.1"/>
    </source>
</evidence>
<dbReference type="PANTHER" id="PTHR15040:SF1">
    <property type="entry name" value="DERMATOPONTIN-LIKE ISOFORM X1"/>
    <property type="match status" value="1"/>
</dbReference>
<dbReference type="PANTHER" id="PTHR15040">
    <property type="entry name" value="DERMATOPONTIN-RELATED"/>
    <property type="match status" value="1"/>
</dbReference>
<keyword evidence="3" id="KW-0964">Secreted</keyword>
<feature type="chain" id="PRO_5035913711" description="Dermatopontin" evidence="5">
    <location>
        <begin position="22"/>
        <end position="172"/>
    </location>
</feature>
<reference evidence="6" key="1">
    <citation type="submission" date="2021-04" db="EMBL/GenBank/DDBJ databases">
        <authorList>
            <consortium name="Molecular Ecology Group"/>
        </authorList>
    </citation>
    <scope>NUCLEOTIDE SEQUENCE</scope>
</reference>